<dbReference type="AlphaFoldDB" id="A0A177C033"/>
<feature type="compositionally biased region" description="Polar residues" evidence="1">
    <location>
        <begin position="1"/>
        <end position="15"/>
    </location>
</feature>
<dbReference type="GeneID" id="28763973"/>
<proteinExistence type="predicted"/>
<dbReference type="RefSeq" id="XP_018030966.1">
    <property type="nucleotide sequence ID" value="XM_018180487.1"/>
</dbReference>
<sequence>MGAPSPVSQNQSTSPHIHEHGRTEPTVPNLDRYVLIHDCLQPAKQHQTGLFLNLASLEWLRPQPRIFHVVTSKRPSRDLGLLLRRVLRRLQDLGDGLVQASRFERRWPRGRSPSPRSTNPCSMTNRAPPLVDGTRPLQSNEITAFGVTRLAAGDAILGIEQPVKGLEGDTKKEFT</sequence>
<feature type="region of interest" description="Disordered" evidence="1">
    <location>
        <begin position="1"/>
        <end position="25"/>
    </location>
</feature>
<dbReference type="Proteomes" id="UP000077069">
    <property type="component" value="Unassembled WGS sequence"/>
</dbReference>
<dbReference type="EMBL" id="KV441559">
    <property type="protein sequence ID" value="OAG00601.1"/>
    <property type="molecule type" value="Genomic_DNA"/>
</dbReference>
<reference evidence="2 3" key="1">
    <citation type="submission" date="2016-05" db="EMBL/GenBank/DDBJ databases">
        <title>Comparative analysis of secretome profiles of manganese(II)-oxidizing ascomycete fungi.</title>
        <authorList>
            <consortium name="DOE Joint Genome Institute"/>
            <person name="Zeiner C.A."/>
            <person name="Purvine S.O."/>
            <person name="Zink E.M."/>
            <person name="Wu S."/>
            <person name="Pasa-Tolic L."/>
            <person name="Chaput D.L."/>
            <person name="Haridas S."/>
            <person name="Grigoriev I.V."/>
            <person name="Santelli C.M."/>
            <person name="Hansel C.M."/>
        </authorList>
    </citation>
    <scope>NUCLEOTIDE SEQUENCE [LARGE SCALE GENOMIC DNA]</scope>
    <source>
        <strain evidence="2 3">AP3s5-JAC2a</strain>
    </source>
</reference>
<evidence type="ECO:0000256" key="1">
    <source>
        <dbReference type="SAM" id="MobiDB-lite"/>
    </source>
</evidence>
<evidence type="ECO:0000313" key="3">
    <source>
        <dbReference type="Proteomes" id="UP000077069"/>
    </source>
</evidence>
<organism evidence="2 3">
    <name type="scientific">Paraphaeosphaeria sporulosa</name>
    <dbReference type="NCBI Taxonomy" id="1460663"/>
    <lineage>
        <taxon>Eukaryota</taxon>
        <taxon>Fungi</taxon>
        <taxon>Dikarya</taxon>
        <taxon>Ascomycota</taxon>
        <taxon>Pezizomycotina</taxon>
        <taxon>Dothideomycetes</taxon>
        <taxon>Pleosporomycetidae</taxon>
        <taxon>Pleosporales</taxon>
        <taxon>Massarineae</taxon>
        <taxon>Didymosphaeriaceae</taxon>
        <taxon>Paraphaeosphaeria</taxon>
    </lineage>
</organism>
<dbReference type="InParanoid" id="A0A177C033"/>
<name>A0A177C033_9PLEO</name>
<evidence type="ECO:0000313" key="2">
    <source>
        <dbReference type="EMBL" id="OAG00601.1"/>
    </source>
</evidence>
<protein>
    <submittedName>
        <fullName evidence="2">Uncharacterized protein</fullName>
    </submittedName>
</protein>
<accession>A0A177C033</accession>
<keyword evidence="3" id="KW-1185">Reference proteome</keyword>
<gene>
    <name evidence="2" type="ORF">CC84DRAFT_1180595</name>
</gene>
<feature type="region of interest" description="Disordered" evidence="1">
    <location>
        <begin position="106"/>
        <end position="136"/>
    </location>
</feature>